<feature type="transmembrane region" description="Helical" evidence="6">
    <location>
        <begin position="273"/>
        <end position="294"/>
    </location>
</feature>
<dbReference type="InterPro" id="IPR004633">
    <property type="entry name" value="NaPi_cotrn-rel/YqeW-like"/>
</dbReference>
<sequence>MYSSLVMLLVGLAGFLCGIWILRYGLERMAMERLPEILKRFVKTPTRGLVTGAVVSALLHSSAAVTVITIGFVSAGAMTFADSLGIILGSNIGTTMTTQIIAWNPDDLIVPCVVIGVILWFVLKEKKRYIGLATFGFGGTLFALNLMIAALAPLGETEWFREILQTASRNPIYGVLAGTVLTALVQSSTATTALTIAMASQGLIALPGAISIILGNNIGTCITAVLASIGSPLPAKRVAVAHVVLNVAGVLAFLPILDTFAKIVKVFSPSLPIQVATAHTLFNIFSSLAVWPFTRAFASLIEWMVPGRRGR</sequence>
<evidence type="ECO:0000256" key="5">
    <source>
        <dbReference type="ARBA" id="ARBA00023136"/>
    </source>
</evidence>
<dbReference type="EMBL" id="BDUF01000101">
    <property type="protein sequence ID" value="GAX91540.1"/>
    <property type="molecule type" value="Genomic_DNA"/>
</dbReference>
<reference evidence="8" key="1">
    <citation type="submission" date="2017-07" db="EMBL/GenBank/DDBJ databases">
        <title>Draft genome sequence of Effusibacillus lacus strain skLN1.</title>
        <authorList>
            <person name="Watanabe M."/>
            <person name="Kojima H."/>
            <person name="Fukui M."/>
        </authorList>
    </citation>
    <scope>NUCLEOTIDE SEQUENCE [LARGE SCALE GENOMIC DNA]</scope>
    <source>
        <strain evidence="8">skLN1</strain>
    </source>
</reference>
<feature type="transmembrane region" description="Helical" evidence="6">
    <location>
        <begin position="203"/>
        <end position="227"/>
    </location>
</feature>
<comment type="subcellular location">
    <subcellularLocation>
        <location evidence="1">Cell membrane</location>
        <topology evidence="1">Multi-pass membrane protein</topology>
    </subcellularLocation>
</comment>
<keyword evidence="5 6" id="KW-0472">Membrane</keyword>
<evidence type="ECO:0000256" key="1">
    <source>
        <dbReference type="ARBA" id="ARBA00004651"/>
    </source>
</evidence>
<organism evidence="7 8">
    <name type="scientific">Effusibacillus lacus</name>
    <dbReference type="NCBI Taxonomy" id="1348429"/>
    <lineage>
        <taxon>Bacteria</taxon>
        <taxon>Bacillati</taxon>
        <taxon>Bacillota</taxon>
        <taxon>Bacilli</taxon>
        <taxon>Bacillales</taxon>
        <taxon>Alicyclobacillaceae</taxon>
        <taxon>Effusibacillus</taxon>
    </lineage>
</organism>
<dbReference type="Proteomes" id="UP000217785">
    <property type="component" value="Unassembled WGS sequence"/>
</dbReference>
<evidence type="ECO:0000313" key="8">
    <source>
        <dbReference type="Proteomes" id="UP000217785"/>
    </source>
</evidence>
<dbReference type="GO" id="GO:0005886">
    <property type="term" value="C:plasma membrane"/>
    <property type="evidence" value="ECO:0007669"/>
    <property type="project" value="UniProtKB-SubCell"/>
</dbReference>
<feature type="transmembrane region" description="Helical" evidence="6">
    <location>
        <begin position="100"/>
        <end position="122"/>
    </location>
</feature>
<feature type="transmembrane region" description="Helical" evidence="6">
    <location>
        <begin position="47"/>
        <end position="80"/>
    </location>
</feature>
<keyword evidence="4 6" id="KW-1133">Transmembrane helix</keyword>
<feature type="transmembrane region" description="Helical" evidence="6">
    <location>
        <begin position="6"/>
        <end position="26"/>
    </location>
</feature>
<evidence type="ECO:0000256" key="6">
    <source>
        <dbReference type="SAM" id="Phobius"/>
    </source>
</evidence>
<keyword evidence="3 6" id="KW-0812">Transmembrane</keyword>
<feature type="transmembrane region" description="Helical" evidence="6">
    <location>
        <begin position="129"/>
        <end position="152"/>
    </location>
</feature>
<keyword evidence="2" id="KW-1003">Cell membrane</keyword>
<dbReference type="OrthoDB" id="9763003at2"/>
<evidence type="ECO:0000256" key="4">
    <source>
        <dbReference type="ARBA" id="ARBA00022989"/>
    </source>
</evidence>
<dbReference type="Pfam" id="PF02690">
    <property type="entry name" value="Na_Pi_cotrans"/>
    <property type="match status" value="2"/>
</dbReference>
<dbReference type="NCBIfam" id="NF037997">
    <property type="entry name" value="Na_Pi_symport"/>
    <property type="match status" value="1"/>
</dbReference>
<comment type="caution">
    <text evidence="7">The sequence shown here is derived from an EMBL/GenBank/DDBJ whole genome shotgun (WGS) entry which is preliminary data.</text>
</comment>
<name>A0A292YST5_9BACL</name>
<dbReference type="NCBIfam" id="TIGR00704">
    <property type="entry name" value="NaPi_cotrn_rel"/>
    <property type="match status" value="1"/>
</dbReference>
<dbReference type="RefSeq" id="WP_096183450.1">
    <property type="nucleotide sequence ID" value="NZ_BDUF01000101.1"/>
</dbReference>
<protein>
    <submittedName>
        <fullName evidence="7">Na/Pi cotransporter</fullName>
    </submittedName>
</protein>
<dbReference type="InterPro" id="IPR003841">
    <property type="entry name" value="Na/Pi_transpt"/>
</dbReference>
<keyword evidence="8" id="KW-1185">Reference proteome</keyword>
<dbReference type="GO" id="GO:0005436">
    <property type="term" value="F:sodium:phosphate symporter activity"/>
    <property type="evidence" value="ECO:0007669"/>
    <property type="project" value="InterPro"/>
</dbReference>
<dbReference type="AlphaFoldDB" id="A0A292YST5"/>
<proteinExistence type="predicted"/>
<gene>
    <name evidence="7" type="ORF">EFBL_3230</name>
</gene>
<dbReference type="PANTHER" id="PTHR10010">
    <property type="entry name" value="SOLUTE CARRIER FAMILY 34 SODIUM PHOSPHATE , MEMBER 2-RELATED"/>
    <property type="match status" value="1"/>
</dbReference>
<feature type="transmembrane region" description="Helical" evidence="6">
    <location>
        <begin position="239"/>
        <end position="261"/>
    </location>
</feature>
<evidence type="ECO:0000256" key="3">
    <source>
        <dbReference type="ARBA" id="ARBA00022692"/>
    </source>
</evidence>
<evidence type="ECO:0000313" key="7">
    <source>
        <dbReference type="EMBL" id="GAX91540.1"/>
    </source>
</evidence>
<accession>A0A292YST5</accession>
<dbReference type="GO" id="GO:0044341">
    <property type="term" value="P:sodium-dependent phosphate transport"/>
    <property type="evidence" value="ECO:0007669"/>
    <property type="project" value="InterPro"/>
</dbReference>
<dbReference type="PANTHER" id="PTHR10010:SF46">
    <property type="entry name" value="SODIUM-DEPENDENT PHOSPHATE TRANSPORT PROTEIN 2B"/>
    <property type="match status" value="1"/>
</dbReference>
<evidence type="ECO:0000256" key="2">
    <source>
        <dbReference type="ARBA" id="ARBA00022475"/>
    </source>
</evidence>